<keyword evidence="1" id="KW-1133">Transmembrane helix</keyword>
<evidence type="ECO:0000313" key="3">
    <source>
        <dbReference type="Proteomes" id="UP000053477"/>
    </source>
</evidence>
<name>A0A0H2RRK1_9AGAM</name>
<keyword evidence="3" id="KW-1185">Reference proteome</keyword>
<protein>
    <submittedName>
        <fullName evidence="2">Uncharacterized protein</fullName>
    </submittedName>
</protein>
<keyword evidence="1" id="KW-0472">Membrane</keyword>
<organism evidence="2 3">
    <name type="scientific">Schizopora paradoxa</name>
    <dbReference type="NCBI Taxonomy" id="27342"/>
    <lineage>
        <taxon>Eukaryota</taxon>
        <taxon>Fungi</taxon>
        <taxon>Dikarya</taxon>
        <taxon>Basidiomycota</taxon>
        <taxon>Agaricomycotina</taxon>
        <taxon>Agaricomycetes</taxon>
        <taxon>Hymenochaetales</taxon>
        <taxon>Schizoporaceae</taxon>
        <taxon>Schizopora</taxon>
    </lineage>
</organism>
<feature type="non-terminal residue" evidence="2">
    <location>
        <position position="1"/>
    </location>
</feature>
<reference evidence="2 3" key="1">
    <citation type="submission" date="2015-04" db="EMBL/GenBank/DDBJ databases">
        <title>Complete genome sequence of Schizopora paradoxa KUC8140, a cosmopolitan wood degrader in East Asia.</title>
        <authorList>
            <consortium name="DOE Joint Genome Institute"/>
            <person name="Min B."/>
            <person name="Park H."/>
            <person name="Jang Y."/>
            <person name="Kim J.-J."/>
            <person name="Kim K.H."/>
            <person name="Pangilinan J."/>
            <person name="Lipzen A."/>
            <person name="Riley R."/>
            <person name="Grigoriev I.V."/>
            <person name="Spatafora J.W."/>
            <person name="Choi I.-G."/>
        </authorList>
    </citation>
    <scope>NUCLEOTIDE SEQUENCE [LARGE SCALE GENOMIC DNA]</scope>
    <source>
        <strain evidence="2 3">KUC8140</strain>
    </source>
</reference>
<evidence type="ECO:0000256" key="1">
    <source>
        <dbReference type="SAM" id="Phobius"/>
    </source>
</evidence>
<dbReference type="EMBL" id="KQ086139">
    <property type="protein sequence ID" value="KLO07436.1"/>
    <property type="molecule type" value="Genomic_DNA"/>
</dbReference>
<dbReference type="Proteomes" id="UP000053477">
    <property type="component" value="Unassembled WGS sequence"/>
</dbReference>
<gene>
    <name evidence="2" type="ORF">SCHPADRAFT_909470</name>
</gene>
<keyword evidence="1" id="KW-0812">Transmembrane</keyword>
<dbReference type="InParanoid" id="A0A0H2RRK1"/>
<feature type="transmembrane region" description="Helical" evidence="1">
    <location>
        <begin position="12"/>
        <end position="36"/>
    </location>
</feature>
<accession>A0A0H2RRK1</accession>
<evidence type="ECO:0000313" key="2">
    <source>
        <dbReference type="EMBL" id="KLO07436.1"/>
    </source>
</evidence>
<dbReference type="AlphaFoldDB" id="A0A0H2RRK1"/>
<proteinExistence type="predicted"/>
<sequence length="72" mass="7810">MMVRKAGGTRAVFSLIVYQELLVVVADNALVSLMIAKVSLYLDPPQTPSVYGPSHLCPCPNLLARPSTRNLL</sequence>